<dbReference type="Proteomes" id="UP000463951">
    <property type="component" value="Chromosome"/>
</dbReference>
<evidence type="ECO:0000313" key="1">
    <source>
        <dbReference type="EMBL" id="BBJ37624.1"/>
    </source>
</evidence>
<accession>A0A499UA64</accession>
<organism evidence="1 2">
    <name type="scientific">Streptomyces antimycoticus</name>
    <dbReference type="NCBI Taxonomy" id="68175"/>
    <lineage>
        <taxon>Bacteria</taxon>
        <taxon>Bacillati</taxon>
        <taxon>Actinomycetota</taxon>
        <taxon>Actinomycetes</taxon>
        <taxon>Kitasatosporales</taxon>
        <taxon>Streptomycetaceae</taxon>
        <taxon>Streptomyces</taxon>
        <taxon>Streptomyces violaceusniger group</taxon>
    </lineage>
</organism>
<reference evidence="1 2" key="1">
    <citation type="journal article" date="2020" name="Int. J. Syst. Evol. Microbiol.">
        <title>Reclassification of Streptomyces castelarensis and Streptomyces sporoclivatus as later heterotypic synonyms of Streptomyces antimycoticus.</title>
        <authorList>
            <person name="Komaki H."/>
            <person name="Tamura T."/>
        </authorList>
    </citation>
    <scope>NUCLEOTIDE SEQUENCE [LARGE SCALE GENOMIC DNA]</scope>
    <source>
        <strain evidence="1 2">NBRC 100767</strain>
    </source>
</reference>
<proteinExistence type="predicted"/>
<dbReference type="AlphaFoldDB" id="A0A499UA64"/>
<gene>
    <name evidence="1" type="ORF">SSPO_003420</name>
</gene>
<protein>
    <submittedName>
        <fullName evidence="1">Uncharacterized protein</fullName>
    </submittedName>
</protein>
<evidence type="ECO:0000313" key="2">
    <source>
        <dbReference type="Proteomes" id="UP000463951"/>
    </source>
</evidence>
<name>A0A499UA64_9ACTN</name>
<dbReference type="EMBL" id="AP019620">
    <property type="protein sequence ID" value="BBJ37624.1"/>
    <property type="molecule type" value="Genomic_DNA"/>
</dbReference>
<sequence>MHACGSDGDLNQAVRARSAGEAVAQGDGAGLVWGHLGEERLVDRPPDITYTPPPPNGCVSVRLSGLNEVGRPRLC</sequence>